<evidence type="ECO:0000313" key="2">
    <source>
        <dbReference type="Proteomes" id="UP001549162"/>
    </source>
</evidence>
<organism evidence="1 2">
    <name type="scientific">Peptoniphilus olsenii</name>
    <dbReference type="NCBI Taxonomy" id="411570"/>
    <lineage>
        <taxon>Bacteria</taxon>
        <taxon>Bacillati</taxon>
        <taxon>Bacillota</taxon>
        <taxon>Tissierellia</taxon>
        <taxon>Tissierellales</taxon>
        <taxon>Peptoniphilaceae</taxon>
        <taxon>Peptoniphilus</taxon>
    </lineage>
</organism>
<gene>
    <name evidence="1" type="ORF">ABID14_001721</name>
</gene>
<dbReference type="RefSeq" id="WP_354369102.1">
    <property type="nucleotide sequence ID" value="NZ_JBEPMA010000015.1"/>
</dbReference>
<dbReference type="EMBL" id="JBEPMA010000015">
    <property type="protein sequence ID" value="MET3618086.1"/>
    <property type="molecule type" value="Genomic_DNA"/>
</dbReference>
<evidence type="ECO:0000313" key="1">
    <source>
        <dbReference type="EMBL" id="MET3618086.1"/>
    </source>
</evidence>
<comment type="caution">
    <text evidence="1">The sequence shown here is derived from an EMBL/GenBank/DDBJ whole genome shotgun (WGS) entry which is preliminary data.</text>
</comment>
<keyword evidence="2" id="KW-1185">Reference proteome</keyword>
<accession>A0ABV2JCT9</accession>
<sequence>MKKIKNFIDRLAKANKNTFGNNTLSCCNLDKDCVKTTRNTDKDKKYK</sequence>
<reference evidence="1 2" key="1">
    <citation type="submission" date="2024-06" db="EMBL/GenBank/DDBJ databases">
        <title>Genomic Encyclopedia of Type Strains, Phase IV (KMG-IV): sequencing the most valuable type-strain genomes for metagenomic binning, comparative biology and taxonomic classification.</title>
        <authorList>
            <person name="Goeker M."/>
        </authorList>
    </citation>
    <scope>NUCLEOTIDE SEQUENCE [LARGE SCALE GENOMIC DNA]</scope>
    <source>
        <strain evidence="1 2">DSM 21460</strain>
    </source>
</reference>
<dbReference type="NCBIfam" id="NF040898">
    <property type="entry name" value="CC_mini_metal"/>
    <property type="match status" value="1"/>
</dbReference>
<dbReference type="Proteomes" id="UP001549162">
    <property type="component" value="Unassembled WGS sequence"/>
</dbReference>
<protein>
    <submittedName>
        <fullName evidence="1">Uncharacterized protein</fullName>
    </submittedName>
</protein>
<name>A0ABV2JCT9_9FIRM</name>
<proteinExistence type="predicted"/>